<comment type="caution">
    <text evidence="2">The sequence shown here is derived from an EMBL/GenBank/DDBJ whole genome shotgun (WGS) entry which is preliminary data.</text>
</comment>
<keyword evidence="3" id="KW-1185">Reference proteome</keyword>
<sequence>MSHSFRTVDLISRSSSVSSPSTANSASGWIGVFVTASHFTTDWILDPVLIVRSSLASVPRVDTLNLVDGAMGSGARFTRTANDCPGTPA</sequence>
<evidence type="ECO:0000313" key="3">
    <source>
        <dbReference type="Proteomes" id="UP001500683"/>
    </source>
</evidence>
<protein>
    <submittedName>
        <fullName evidence="2">Uncharacterized protein</fullName>
    </submittedName>
</protein>
<name>A0ABP7W136_9ACTN</name>
<feature type="region of interest" description="Disordered" evidence="1">
    <location>
        <begin position="1"/>
        <end position="25"/>
    </location>
</feature>
<reference evidence="3" key="1">
    <citation type="journal article" date="2019" name="Int. J. Syst. Evol. Microbiol.">
        <title>The Global Catalogue of Microorganisms (GCM) 10K type strain sequencing project: providing services to taxonomists for standard genome sequencing and annotation.</title>
        <authorList>
            <consortium name="The Broad Institute Genomics Platform"/>
            <consortium name="The Broad Institute Genome Sequencing Center for Infectious Disease"/>
            <person name="Wu L."/>
            <person name="Ma J."/>
        </authorList>
    </citation>
    <scope>NUCLEOTIDE SEQUENCE [LARGE SCALE GENOMIC DNA]</scope>
    <source>
        <strain evidence="3">JCM 16702</strain>
    </source>
</reference>
<dbReference type="Proteomes" id="UP001500683">
    <property type="component" value="Unassembled WGS sequence"/>
</dbReference>
<accession>A0ABP7W136</accession>
<evidence type="ECO:0000313" key="2">
    <source>
        <dbReference type="EMBL" id="GAA4078390.1"/>
    </source>
</evidence>
<dbReference type="EMBL" id="BAAAZG010000025">
    <property type="protein sequence ID" value="GAA4078390.1"/>
    <property type="molecule type" value="Genomic_DNA"/>
</dbReference>
<gene>
    <name evidence="2" type="ORF">GCM10022214_40520</name>
</gene>
<evidence type="ECO:0000256" key="1">
    <source>
        <dbReference type="SAM" id="MobiDB-lite"/>
    </source>
</evidence>
<feature type="compositionally biased region" description="Low complexity" evidence="1">
    <location>
        <begin position="12"/>
        <end position="25"/>
    </location>
</feature>
<proteinExistence type="predicted"/>
<organism evidence="2 3">
    <name type="scientific">Actinomadura miaoliensis</name>
    <dbReference type="NCBI Taxonomy" id="430685"/>
    <lineage>
        <taxon>Bacteria</taxon>
        <taxon>Bacillati</taxon>
        <taxon>Actinomycetota</taxon>
        <taxon>Actinomycetes</taxon>
        <taxon>Streptosporangiales</taxon>
        <taxon>Thermomonosporaceae</taxon>
        <taxon>Actinomadura</taxon>
    </lineage>
</organism>